<protein>
    <submittedName>
        <fullName evidence="2">MarR family</fullName>
    </submittedName>
</protein>
<dbReference type="Proteomes" id="UP000057820">
    <property type="component" value="Chromosome 1"/>
</dbReference>
<dbReference type="KEGG" id="nfr:ERS450000_02570"/>
<dbReference type="InterPro" id="IPR036388">
    <property type="entry name" value="WH-like_DNA-bd_sf"/>
</dbReference>
<accession>A0A0H5P5D6</accession>
<dbReference type="Pfam" id="PF12802">
    <property type="entry name" value="MarR_2"/>
    <property type="match status" value="1"/>
</dbReference>
<evidence type="ECO:0000313" key="2">
    <source>
        <dbReference type="EMBL" id="CRY77751.1"/>
    </source>
</evidence>
<proteinExistence type="predicted"/>
<feature type="domain" description="HTH marR-type" evidence="1">
    <location>
        <begin position="44"/>
        <end position="92"/>
    </location>
</feature>
<dbReference type="InterPro" id="IPR000835">
    <property type="entry name" value="HTH_MarR-typ"/>
</dbReference>
<dbReference type="AlphaFoldDB" id="A0A0H5P5D6"/>
<dbReference type="Gene3D" id="1.10.10.10">
    <property type="entry name" value="Winged helix-like DNA-binding domain superfamily/Winged helix DNA-binding domain"/>
    <property type="match status" value="1"/>
</dbReference>
<dbReference type="SUPFAM" id="SSF46785">
    <property type="entry name" value="Winged helix' DNA-binding domain"/>
    <property type="match status" value="1"/>
</dbReference>
<name>A0A0H5P5D6_NOCFR</name>
<gene>
    <name evidence="2" type="ORF">ERS450000_02570</name>
</gene>
<dbReference type="InterPro" id="IPR036390">
    <property type="entry name" value="WH_DNA-bd_sf"/>
</dbReference>
<reference evidence="3" key="1">
    <citation type="submission" date="2015-03" db="EMBL/GenBank/DDBJ databases">
        <authorList>
            <consortium name="Pathogen Informatics"/>
        </authorList>
    </citation>
    <scope>NUCLEOTIDE SEQUENCE [LARGE SCALE GENOMIC DNA]</scope>
    <source>
        <strain evidence="3">NCTC11134</strain>
    </source>
</reference>
<dbReference type="EMBL" id="LN868938">
    <property type="protein sequence ID" value="CRY77751.1"/>
    <property type="molecule type" value="Genomic_DNA"/>
</dbReference>
<evidence type="ECO:0000259" key="1">
    <source>
        <dbReference type="Pfam" id="PF12802"/>
    </source>
</evidence>
<evidence type="ECO:0000313" key="3">
    <source>
        <dbReference type="Proteomes" id="UP000057820"/>
    </source>
</evidence>
<sequence>MGETGAVTTENGRPEPPVTSASIVVLALARRVENELNAALADLDLTVRKLGLLGHVGRMPGVSFSELARMAGVSVQSVHTSVKALTAAGLVRDSTAKAGAASTIELTASGTRLLAEARRVVGEVDERLFGAEADPVRRKLGAAIRHAFETGGVD</sequence>
<organism evidence="2 3">
    <name type="scientific">Nocardia farcinica</name>
    <dbReference type="NCBI Taxonomy" id="37329"/>
    <lineage>
        <taxon>Bacteria</taxon>
        <taxon>Bacillati</taxon>
        <taxon>Actinomycetota</taxon>
        <taxon>Actinomycetes</taxon>
        <taxon>Mycobacteriales</taxon>
        <taxon>Nocardiaceae</taxon>
        <taxon>Nocardia</taxon>
    </lineage>
</organism>
<dbReference type="GO" id="GO:0003700">
    <property type="term" value="F:DNA-binding transcription factor activity"/>
    <property type="evidence" value="ECO:0007669"/>
    <property type="project" value="InterPro"/>
</dbReference>